<dbReference type="Proteomes" id="UP000502508">
    <property type="component" value="Chromosome"/>
</dbReference>
<protein>
    <recommendedName>
        <fullName evidence="3">N-acetyltransferase domain-containing protein</fullName>
    </recommendedName>
</protein>
<sequence length="100" mass="10916">MASIEQLDGPPARAEAITEEILREYLAWCGERFTADHGVVFDDSEAAVAAHHREFTDELPHLLGPRGRLLVARAGSEVVGVGALMELRLDQPTRPDGGKR</sequence>
<gene>
    <name evidence="1" type="ORF">Pflav_044210</name>
</gene>
<reference evidence="1 2" key="1">
    <citation type="submission" date="2020-03" db="EMBL/GenBank/DDBJ databases">
        <title>Whole genome shotgun sequence of Phytohabitans flavus NBRC 107702.</title>
        <authorList>
            <person name="Komaki H."/>
            <person name="Tamura T."/>
        </authorList>
    </citation>
    <scope>NUCLEOTIDE SEQUENCE [LARGE SCALE GENOMIC DNA]</scope>
    <source>
        <strain evidence="1 2">NBRC 107702</strain>
    </source>
</reference>
<evidence type="ECO:0008006" key="3">
    <source>
        <dbReference type="Google" id="ProtNLM"/>
    </source>
</evidence>
<dbReference type="RefSeq" id="WP_173037646.1">
    <property type="nucleotide sequence ID" value="NZ_AP022870.1"/>
</dbReference>
<keyword evidence="2" id="KW-1185">Reference proteome</keyword>
<name>A0A6F8XW97_9ACTN</name>
<dbReference type="EMBL" id="AP022870">
    <property type="protein sequence ID" value="BCB78011.1"/>
    <property type="molecule type" value="Genomic_DNA"/>
</dbReference>
<dbReference type="AlphaFoldDB" id="A0A6F8XW97"/>
<organism evidence="1 2">
    <name type="scientific">Phytohabitans flavus</name>
    <dbReference type="NCBI Taxonomy" id="1076124"/>
    <lineage>
        <taxon>Bacteria</taxon>
        <taxon>Bacillati</taxon>
        <taxon>Actinomycetota</taxon>
        <taxon>Actinomycetes</taxon>
        <taxon>Micromonosporales</taxon>
        <taxon>Micromonosporaceae</taxon>
    </lineage>
</organism>
<evidence type="ECO:0000313" key="2">
    <source>
        <dbReference type="Proteomes" id="UP000502508"/>
    </source>
</evidence>
<dbReference type="KEGG" id="pfla:Pflav_044210"/>
<accession>A0A6F8XW97</accession>
<proteinExistence type="predicted"/>
<reference evidence="1 2" key="2">
    <citation type="submission" date="2020-03" db="EMBL/GenBank/DDBJ databases">
        <authorList>
            <person name="Ichikawa N."/>
            <person name="Kimura A."/>
            <person name="Kitahashi Y."/>
            <person name="Uohara A."/>
        </authorList>
    </citation>
    <scope>NUCLEOTIDE SEQUENCE [LARGE SCALE GENOMIC DNA]</scope>
    <source>
        <strain evidence="1 2">NBRC 107702</strain>
    </source>
</reference>
<evidence type="ECO:0000313" key="1">
    <source>
        <dbReference type="EMBL" id="BCB78011.1"/>
    </source>
</evidence>